<feature type="active site" evidence="3">
    <location>
        <position position="305"/>
    </location>
</feature>
<dbReference type="PANTHER" id="PTHR47966:SF51">
    <property type="entry name" value="BETA-SITE APP-CLEAVING ENZYME, ISOFORM A-RELATED"/>
    <property type="match status" value="1"/>
</dbReference>
<keyword evidence="5" id="KW-0645">Protease</keyword>
<evidence type="ECO:0000256" key="4">
    <source>
        <dbReference type="PIRSR" id="PIRSR601461-2"/>
    </source>
</evidence>
<reference evidence="7 8" key="1">
    <citation type="submission" date="2006-10" db="EMBL/GenBank/DDBJ databases">
        <title>The Genome Sequence of Batrachochytrium dendrobatidis JEL423.</title>
        <authorList>
            <consortium name="The Broad Institute Genome Sequencing Platform"/>
            <person name="Birren B."/>
            <person name="Lander E."/>
            <person name="Galagan J."/>
            <person name="Cuomo C."/>
            <person name="Devon K."/>
            <person name="Jaffe D."/>
            <person name="Butler J."/>
            <person name="Alvarez P."/>
            <person name="Gnerre S."/>
            <person name="Grabherr M."/>
            <person name="Kleber M."/>
            <person name="Mauceli E."/>
            <person name="Brockman W."/>
            <person name="Young S."/>
            <person name="LaButti K."/>
            <person name="Sykes S."/>
            <person name="DeCaprio D."/>
            <person name="Crawford M."/>
            <person name="Koehrsen M."/>
            <person name="Engels R."/>
            <person name="Montgomery P."/>
            <person name="Pearson M."/>
            <person name="Howarth C."/>
            <person name="Larson L."/>
            <person name="White J."/>
            <person name="O'Leary S."/>
            <person name="Kodira C."/>
            <person name="Zeng Q."/>
            <person name="Yandava C."/>
            <person name="Alvarado L."/>
            <person name="Longcore J."/>
            <person name="James T."/>
        </authorList>
    </citation>
    <scope>NUCLEOTIDE SEQUENCE [LARGE SCALE GENOMIC DNA]</scope>
    <source>
        <strain evidence="7 8">JEL423</strain>
    </source>
</reference>
<dbReference type="InterPro" id="IPR001461">
    <property type="entry name" value="Aspartic_peptidase_A1"/>
</dbReference>
<evidence type="ECO:0000313" key="8">
    <source>
        <dbReference type="Proteomes" id="UP000077115"/>
    </source>
</evidence>
<protein>
    <recommendedName>
        <fullName evidence="6">Peptidase A1 domain-containing protein</fullName>
    </recommendedName>
</protein>
<dbReference type="VEuPathDB" id="FungiDB:BDEG_23141"/>
<evidence type="ECO:0000256" key="5">
    <source>
        <dbReference type="RuleBase" id="RU000454"/>
    </source>
</evidence>
<dbReference type="EMBL" id="DS022302">
    <property type="protein sequence ID" value="OAJ39278.1"/>
    <property type="molecule type" value="Genomic_DNA"/>
</dbReference>
<dbReference type="PANTHER" id="PTHR47966">
    <property type="entry name" value="BETA-SITE APP-CLEAVING ENZYME, ISOFORM A-RELATED"/>
    <property type="match status" value="1"/>
</dbReference>
<dbReference type="InterPro" id="IPR021109">
    <property type="entry name" value="Peptidase_aspartic_dom_sf"/>
</dbReference>
<dbReference type="AlphaFoldDB" id="A0A177WGM2"/>
<feature type="domain" description="Peptidase A1" evidence="6">
    <location>
        <begin position="90"/>
        <end position="424"/>
    </location>
</feature>
<keyword evidence="5" id="KW-0378">Hydrolase</keyword>
<evidence type="ECO:0000256" key="2">
    <source>
        <dbReference type="ARBA" id="ARBA00022750"/>
    </source>
</evidence>
<accession>A0A177WGM2</accession>
<keyword evidence="2 5" id="KW-0064">Aspartyl protease</keyword>
<keyword evidence="4" id="KW-1015">Disulfide bond</keyword>
<proteinExistence type="inferred from homology"/>
<feature type="disulfide bond" evidence="4">
    <location>
        <begin position="121"/>
        <end position="127"/>
    </location>
</feature>
<evidence type="ECO:0000256" key="3">
    <source>
        <dbReference type="PIRSR" id="PIRSR601461-1"/>
    </source>
</evidence>
<dbReference type="FunFam" id="2.40.70.10:FF:000197">
    <property type="entry name" value="Uncharacterized protein"/>
    <property type="match status" value="1"/>
</dbReference>
<dbReference type="FunFam" id="2.40.70.10:FF:000370">
    <property type="match status" value="1"/>
</dbReference>
<dbReference type="Gene3D" id="2.40.70.10">
    <property type="entry name" value="Acid Proteases"/>
    <property type="match status" value="2"/>
</dbReference>
<dbReference type="PROSITE" id="PS00141">
    <property type="entry name" value="ASP_PROTEASE"/>
    <property type="match status" value="1"/>
</dbReference>
<feature type="active site" evidence="3">
    <location>
        <position position="108"/>
    </location>
</feature>
<dbReference type="Pfam" id="PF00026">
    <property type="entry name" value="Asp"/>
    <property type="match status" value="1"/>
</dbReference>
<dbReference type="GO" id="GO:0006508">
    <property type="term" value="P:proteolysis"/>
    <property type="evidence" value="ECO:0007669"/>
    <property type="project" value="UniProtKB-KW"/>
</dbReference>
<dbReference type="PROSITE" id="PS51767">
    <property type="entry name" value="PEPTIDASE_A1"/>
    <property type="match status" value="1"/>
</dbReference>
<dbReference type="InterPro" id="IPR034164">
    <property type="entry name" value="Pepsin-like_dom"/>
</dbReference>
<dbReference type="GO" id="GO:0004190">
    <property type="term" value="F:aspartic-type endopeptidase activity"/>
    <property type="evidence" value="ECO:0007669"/>
    <property type="project" value="UniProtKB-KW"/>
</dbReference>
<sequence>MKFESKLKCPMLLWVLDILVCSYLTNARNLFHVPWMQPSITILGFEKLARTPELVRTAASSQRNVPFNVVSNMDTSSPVSIGTGAMAQTLIGIVQIGTPSQSFLFQFDTGSSLFWVRSSECTNAITCSGLPQFNSSASLTFSSSGSQTQQIEYGDGSKVSCQMYSDTVILAGIQISNQKFCAATSIYLPGNLPTIDGIVGMAPASFNEPSNIFQHLQAQLPNSQVGFWFNRSVTTLAAGSAVSRGAGIITFGGLNSDLYSGSIAWIPTIPDLTRWIVPFKGIFIGDNMRIMDSFLKVQNLSAIFDTGTTFVILPQVIFDPLNSIMGGIDQNNTGTYILDCRSVSNLPTLTISFIEGVTHTLTWDKQILIVQNQCISIFTRNNNGAVDTGELNRTVTVPPAIIGASFLRHFYTCFDYNAKRIGLATPVGNNPIPKIRIEHTGSGMTAKQSKSGSASTRQYWTGLLMMITWTRFILSWI</sequence>
<dbReference type="CDD" id="cd05471">
    <property type="entry name" value="pepsin_like"/>
    <property type="match status" value="1"/>
</dbReference>
<evidence type="ECO:0000256" key="1">
    <source>
        <dbReference type="ARBA" id="ARBA00007447"/>
    </source>
</evidence>
<gene>
    <name evidence="7" type="ORF">BDEG_23141</name>
</gene>
<dbReference type="InterPro" id="IPR001969">
    <property type="entry name" value="Aspartic_peptidase_AS"/>
</dbReference>
<dbReference type="eggNOG" id="KOG1339">
    <property type="taxonomic scope" value="Eukaryota"/>
</dbReference>
<dbReference type="InterPro" id="IPR033121">
    <property type="entry name" value="PEPTIDASE_A1"/>
</dbReference>
<name>A0A177WGM2_BATDL</name>
<dbReference type="OrthoDB" id="2747330at2759"/>
<reference evidence="7 8" key="2">
    <citation type="submission" date="2016-05" db="EMBL/GenBank/DDBJ databases">
        <title>Lineage-specific infection strategies underlie the spectrum of fungal disease in amphibians.</title>
        <authorList>
            <person name="Cuomo C.A."/>
            <person name="Farrer R.A."/>
            <person name="James T."/>
            <person name="Longcore J."/>
            <person name="Birren B."/>
        </authorList>
    </citation>
    <scope>NUCLEOTIDE SEQUENCE [LARGE SCALE GENOMIC DNA]</scope>
    <source>
        <strain evidence="7 8">JEL423</strain>
    </source>
</reference>
<dbReference type="PRINTS" id="PR00792">
    <property type="entry name" value="PEPSIN"/>
</dbReference>
<evidence type="ECO:0000313" key="7">
    <source>
        <dbReference type="EMBL" id="OAJ39278.1"/>
    </source>
</evidence>
<dbReference type="SUPFAM" id="SSF50630">
    <property type="entry name" value="Acid proteases"/>
    <property type="match status" value="1"/>
</dbReference>
<evidence type="ECO:0000259" key="6">
    <source>
        <dbReference type="PROSITE" id="PS51767"/>
    </source>
</evidence>
<dbReference type="Proteomes" id="UP000077115">
    <property type="component" value="Unassembled WGS sequence"/>
</dbReference>
<organism evidence="7 8">
    <name type="scientific">Batrachochytrium dendrobatidis (strain JEL423)</name>
    <dbReference type="NCBI Taxonomy" id="403673"/>
    <lineage>
        <taxon>Eukaryota</taxon>
        <taxon>Fungi</taxon>
        <taxon>Fungi incertae sedis</taxon>
        <taxon>Chytridiomycota</taxon>
        <taxon>Chytridiomycota incertae sedis</taxon>
        <taxon>Chytridiomycetes</taxon>
        <taxon>Rhizophydiales</taxon>
        <taxon>Rhizophydiales incertae sedis</taxon>
        <taxon>Batrachochytrium</taxon>
    </lineage>
</organism>
<comment type="similarity">
    <text evidence="1 5">Belongs to the peptidase A1 family.</text>
</comment>